<dbReference type="PROSITE" id="PS50157">
    <property type="entry name" value="ZINC_FINGER_C2H2_2"/>
    <property type="match status" value="1"/>
</dbReference>
<accession>A0A6P8YC57</accession>
<dbReference type="InParanoid" id="A0A6P8YC57"/>
<protein>
    <submittedName>
        <fullName evidence="4">Uncharacterized protein LOC117642795</fullName>
    </submittedName>
</protein>
<evidence type="ECO:0000259" key="2">
    <source>
        <dbReference type="PROSITE" id="PS50157"/>
    </source>
</evidence>
<gene>
    <name evidence="4" type="primary">LOC117642795</name>
</gene>
<dbReference type="Proteomes" id="UP000515158">
    <property type="component" value="Unplaced"/>
</dbReference>
<feature type="domain" description="C2H2-type" evidence="2">
    <location>
        <begin position="34"/>
        <end position="65"/>
    </location>
</feature>
<sequence length="816" mass="91515">MSLICPVCPKVVHTLPTLKFHVQNDHKTNLYSMFVCKVENCGRIFSKYNSYSSHVTVCYGKVSKPVDSATSITSIDVDENISSVFTPPEPEVVVTNSDTPINIVTLNHVLKASADKFVAQLYAKPKLPRSYVQSIVKGVSSFVSIFQSELKNLVIDTLQECQAPSDKVDHIANSFDLTVNAFSHLSTEYRRIQHFMKLGSYVPPVSHKIGVLSSSKSTKCGKKLCYKSYYVHSIPLKIVLKKFLELPDCFQTMLDYMNSLSLESDAKKENFMQCKLWKEKRSRYKAEDIVFPINVYCDSVESNNALGSHKTPLEAVYVSSPSLPPECQSSLDNIFLALLFKSSYKKLFSHDKLFGPLISMLISLEKDGIIVSTKDGDKKVYFVTSLLLGDNKGLNDLCGIIDCFSGGFFCRFCKCNKSVTETQCVEDASLLRTETSYNEDVAIGDPSSTGVTKPCVFNKIPSFHVSKNFSVDHFHDMAEGICHYVALHLLKHCIPKYFSIETLNDRIRDFNYGCHESNKIPPISSSFGSNRKLNMSGSETLMFVRLLGLIVGDLVPEDDPFWKLHLKLNQILDICLAKSLPSNTGAKLRVLVKEFCTMYVTITGDTLKAKMHFLLHYALAFEMSSTFESMSTKRYESKHRDLTVPAHATTSRVQITFTLSMRHQLAQCFRFLCGDSILPSMKIGPGDITDLSDIEGFLMFKKTLPDSFVDSLSVLCVSWVEIKGTVYKPGQVLLVSVNLNGPVFAELLSIFVRDETVSFLVKYLLNIGPNEHVHAFAVSSTEFFACKQPETLYDPLPLSIYRDVSGQMYVPLRYGL</sequence>
<dbReference type="SMART" id="SM00355">
    <property type="entry name" value="ZnF_C2H2"/>
    <property type="match status" value="2"/>
</dbReference>
<proteinExistence type="predicted"/>
<evidence type="ECO:0000313" key="3">
    <source>
        <dbReference type="Proteomes" id="UP000515158"/>
    </source>
</evidence>
<dbReference type="InterPro" id="IPR013087">
    <property type="entry name" value="Znf_C2H2_type"/>
</dbReference>
<dbReference type="OrthoDB" id="7692677at2759"/>
<keyword evidence="3" id="KW-1185">Reference proteome</keyword>
<dbReference type="RefSeq" id="XP_034237238.1">
    <property type="nucleotide sequence ID" value="XM_034381347.1"/>
</dbReference>
<keyword evidence="1" id="KW-0863">Zinc-finger</keyword>
<keyword evidence="1" id="KW-0479">Metal-binding</keyword>
<organism evidence="4">
    <name type="scientific">Thrips palmi</name>
    <name type="common">Melon thrips</name>
    <dbReference type="NCBI Taxonomy" id="161013"/>
    <lineage>
        <taxon>Eukaryota</taxon>
        <taxon>Metazoa</taxon>
        <taxon>Ecdysozoa</taxon>
        <taxon>Arthropoda</taxon>
        <taxon>Hexapoda</taxon>
        <taxon>Insecta</taxon>
        <taxon>Pterygota</taxon>
        <taxon>Neoptera</taxon>
        <taxon>Paraneoptera</taxon>
        <taxon>Thysanoptera</taxon>
        <taxon>Terebrantia</taxon>
        <taxon>Thripoidea</taxon>
        <taxon>Thripidae</taxon>
        <taxon>Thrips</taxon>
    </lineage>
</organism>
<dbReference type="AlphaFoldDB" id="A0A6P8YC57"/>
<dbReference type="GO" id="GO:0008270">
    <property type="term" value="F:zinc ion binding"/>
    <property type="evidence" value="ECO:0007669"/>
    <property type="project" value="UniProtKB-KW"/>
</dbReference>
<dbReference type="KEGG" id="tpal:117642795"/>
<dbReference type="GeneID" id="117642795"/>
<evidence type="ECO:0000313" key="4">
    <source>
        <dbReference type="RefSeq" id="XP_034237238.1"/>
    </source>
</evidence>
<evidence type="ECO:0000256" key="1">
    <source>
        <dbReference type="PROSITE-ProRule" id="PRU00042"/>
    </source>
</evidence>
<reference evidence="4" key="1">
    <citation type="submission" date="2025-08" db="UniProtKB">
        <authorList>
            <consortium name="RefSeq"/>
        </authorList>
    </citation>
    <scope>IDENTIFICATION</scope>
    <source>
        <tissue evidence="4">Total insect</tissue>
    </source>
</reference>
<name>A0A6P8YC57_THRPL</name>
<keyword evidence="1" id="KW-0862">Zinc</keyword>